<dbReference type="InterPro" id="IPR002942">
    <property type="entry name" value="S4_RNA-bd"/>
</dbReference>
<keyword evidence="3 5" id="KW-0413">Isomerase</keyword>
<dbReference type="EMBL" id="DYUZ01000016">
    <property type="protein sequence ID" value="HJG37074.1"/>
    <property type="molecule type" value="Genomic_DNA"/>
</dbReference>
<reference evidence="7" key="2">
    <citation type="submission" date="2021-09" db="EMBL/GenBank/DDBJ databases">
        <authorList>
            <person name="Gilroy R."/>
        </authorList>
    </citation>
    <scope>NUCLEOTIDE SEQUENCE</scope>
    <source>
        <strain evidence="7">ChiHjej13B12-9602</strain>
    </source>
</reference>
<comment type="catalytic activity">
    <reaction evidence="1">
        <text>a uridine in RNA = a pseudouridine in RNA</text>
        <dbReference type="Rhea" id="RHEA:48348"/>
        <dbReference type="Rhea" id="RHEA-COMP:12068"/>
        <dbReference type="Rhea" id="RHEA-COMP:12069"/>
        <dbReference type="ChEBI" id="CHEBI:65314"/>
        <dbReference type="ChEBI" id="CHEBI:65315"/>
    </reaction>
</comment>
<dbReference type="CDD" id="cd00165">
    <property type="entry name" value="S4"/>
    <property type="match status" value="1"/>
</dbReference>
<dbReference type="PANTHER" id="PTHR47683">
    <property type="entry name" value="PSEUDOURIDINE SYNTHASE FAMILY PROTEIN-RELATED"/>
    <property type="match status" value="1"/>
</dbReference>
<dbReference type="InterPro" id="IPR018496">
    <property type="entry name" value="PsdUridine_synth_RsuA/RluB_CS"/>
</dbReference>
<evidence type="ECO:0000256" key="1">
    <source>
        <dbReference type="ARBA" id="ARBA00000073"/>
    </source>
</evidence>
<dbReference type="SUPFAM" id="SSF55174">
    <property type="entry name" value="Alpha-L RNA-binding motif"/>
    <property type="match status" value="1"/>
</dbReference>
<dbReference type="GO" id="GO:0003723">
    <property type="term" value="F:RNA binding"/>
    <property type="evidence" value="ECO:0007669"/>
    <property type="project" value="UniProtKB-KW"/>
</dbReference>
<reference evidence="7" key="1">
    <citation type="journal article" date="2021" name="PeerJ">
        <title>Extensive microbial diversity within the chicken gut microbiome revealed by metagenomics and culture.</title>
        <authorList>
            <person name="Gilroy R."/>
            <person name="Ravi A."/>
            <person name="Getino M."/>
            <person name="Pursley I."/>
            <person name="Horton D.L."/>
            <person name="Alikhan N.F."/>
            <person name="Baker D."/>
            <person name="Gharbi K."/>
            <person name="Hall N."/>
            <person name="Watson M."/>
            <person name="Adriaenssens E.M."/>
            <person name="Foster-Nyarko E."/>
            <person name="Jarju S."/>
            <person name="Secka A."/>
            <person name="Antonio M."/>
            <person name="Oren A."/>
            <person name="Chaudhuri R.R."/>
            <person name="La Ragione R."/>
            <person name="Hildebrand F."/>
            <person name="Pallen M.J."/>
        </authorList>
    </citation>
    <scope>NUCLEOTIDE SEQUENCE</scope>
    <source>
        <strain evidence="7">ChiHjej13B12-9602</strain>
    </source>
</reference>
<dbReference type="NCBIfam" id="TIGR00093">
    <property type="entry name" value="pseudouridine synthase"/>
    <property type="match status" value="1"/>
</dbReference>
<evidence type="ECO:0000313" key="7">
    <source>
        <dbReference type="EMBL" id="HJG37074.1"/>
    </source>
</evidence>
<name>A0A921ITP1_9ACTN</name>
<evidence type="ECO:0000256" key="3">
    <source>
        <dbReference type="ARBA" id="ARBA00023235"/>
    </source>
</evidence>
<dbReference type="InterPro" id="IPR006145">
    <property type="entry name" value="PsdUridine_synth_RsuA/RluA"/>
</dbReference>
<gene>
    <name evidence="7" type="ORF">K8V70_04320</name>
</gene>
<keyword evidence="4" id="KW-0694">RNA-binding</keyword>
<dbReference type="AlphaFoldDB" id="A0A921ITP1"/>
<evidence type="ECO:0000256" key="2">
    <source>
        <dbReference type="ARBA" id="ARBA00008348"/>
    </source>
</evidence>
<comment type="similarity">
    <text evidence="2 5">Belongs to the pseudouridine synthase RsuA family.</text>
</comment>
<evidence type="ECO:0000256" key="4">
    <source>
        <dbReference type="PROSITE-ProRule" id="PRU00182"/>
    </source>
</evidence>
<dbReference type="Proteomes" id="UP000753256">
    <property type="component" value="Unassembled WGS sequence"/>
</dbReference>
<dbReference type="InterPro" id="IPR036986">
    <property type="entry name" value="S4_RNA-bd_sf"/>
</dbReference>
<dbReference type="CDD" id="cd02870">
    <property type="entry name" value="PseudoU_synth_RsuA_like"/>
    <property type="match status" value="1"/>
</dbReference>
<dbReference type="Pfam" id="PF00849">
    <property type="entry name" value="PseudoU_synth_2"/>
    <property type="match status" value="1"/>
</dbReference>
<comment type="caution">
    <text evidence="7">The sequence shown here is derived from an EMBL/GenBank/DDBJ whole genome shotgun (WGS) entry which is preliminary data.</text>
</comment>
<dbReference type="InterPro" id="IPR000748">
    <property type="entry name" value="PsdUridine_synth_RsuA/RluB/E/F"/>
</dbReference>
<evidence type="ECO:0000259" key="6">
    <source>
        <dbReference type="SMART" id="SM00363"/>
    </source>
</evidence>
<dbReference type="Gene3D" id="3.10.290.10">
    <property type="entry name" value="RNA-binding S4 domain"/>
    <property type="match status" value="1"/>
</dbReference>
<dbReference type="PROSITE" id="PS50889">
    <property type="entry name" value="S4"/>
    <property type="match status" value="1"/>
</dbReference>
<dbReference type="GO" id="GO:0000455">
    <property type="term" value="P:enzyme-directed rRNA pseudouridine synthesis"/>
    <property type="evidence" value="ECO:0007669"/>
    <property type="project" value="UniProtKB-ARBA"/>
</dbReference>
<dbReference type="SUPFAM" id="SSF55120">
    <property type="entry name" value="Pseudouridine synthase"/>
    <property type="match status" value="1"/>
</dbReference>
<dbReference type="Pfam" id="PF01479">
    <property type="entry name" value="S4"/>
    <property type="match status" value="1"/>
</dbReference>
<dbReference type="InterPro" id="IPR020103">
    <property type="entry name" value="PsdUridine_synth_cat_dom_sf"/>
</dbReference>
<dbReference type="FunFam" id="3.10.290.10:FF:000003">
    <property type="entry name" value="Pseudouridine synthase"/>
    <property type="match status" value="1"/>
</dbReference>
<dbReference type="InterPro" id="IPR050343">
    <property type="entry name" value="RsuA_PseudoU_synthase"/>
</dbReference>
<feature type="domain" description="RNA-binding S4" evidence="6">
    <location>
        <begin position="18"/>
        <end position="80"/>
    </location>
</feature>
<evidence type="ECO:0000256" key="5">
    <source>
        <dbReference type="RuleBase" id="RU003887"/>
    </source>
</evidence>
<sequence>MTDDARRIEGNGPWPHTMRLQRFLARAGVASRRGSENLMTAGRVSVNGVVVCELGTKIDVDRDVVEVDGMHVSWPAEAVYLMLHKPSGYLTTMSDPQGRPTVAELVPCDRYPGLFPVGRLDMDTTGLLLFTTDGDLGQALLHPSRHVEKTYLALVDGSMSDQELEPLRKGIVLDDGPCQPARCSLLETVPPDAGCSFKRVRGTSLVEIDIHEGRKNQVKRMLGAVHHPVLELHRPAFGPLRLNGLASGSWRELERAELDALRECSCTVKKQATENNR</sequence>
<dbReference type="Gene3D" id="3.30.2350.10">
    <property type="entry name" value="Pseudouridine synthase"/>
    <property type="match status" value="1"/>
</dbReference>
<dbReference type="EC" id="5.4.99.-" evidence="5"/>
<dbReference type="PROSITE" id="PS01149">
    <property type="entry name" value="PSI_RSU"/>
    <property type="match status" value="1"/>
</dbReference>
<accession>A0A921ITP1</accession>
<organism evidence="7 8">
    <name type="scientific">Enorma phocaeensis</name>
    <dbReference type="NCBI Taxonomy" id="1871019"/>
    <lineage>
        <taxon>Bacteria</taxon>
        <taxon>Bacillati</taxon>
        <taxon>Actinomycetota</taxon>
        <taxon>Coriobacteriia</taxon>
        <taxon>Coriobacteriales</taxon>
        <taxon>Coriobacteriaceae</taxon>
        <taxon>Enorma</taxon>
    </lineage>
</organism>
<protein>
    <recommendedName>
        <fullName evidence="5">Pseudouridine synthase</fullName>
        <ecNumber evidence="5">5.4.99.-</ecNumber>
    </recommendedName>
</protein>
<proteinExistence type="inferred from homology"/>
<dbReference type="RefSeq" id="WP_273189597.1">
    <property type="nucleotide sequence ID" value="NZ_DYUZ01000016.1"/>
</dbReference>
<dbReference type="GO" id="GO:0120159">
    <property type="term" value="F:rRNA pseudouridine synthase activity"/>
    <property type="evidence" value="ECO:0007669"/>
    <property type="project" value="UniProtKB-ARBA"/>
</dbReference>
<evidence type="ECO:0000313" key="8">
    <source>
        <dbReference type="Proteomes" id="UP000753256"/>
    </source>
</evidence>
<dbReference type="PANTHER" id="PTHR47683:SF2">
    <property type="entry name" value="RNA-BINDING S4 DOMAIN-CONTAINING PROTEIN"/>
    <property type="match status" value="1"/>
</dbReference>
<dbReference type="SMART" id="SM00363">
    <property type="entry name" value="S4"/>
    <property type="match status" value="1"/>
</dbReference>